<evidence type="ECO:0000256" key="1">
    <source>
        <dbReference type="SAM" id="MobiDB-lite"/>
    </source>
</evidence>
<accession>J7WVN4</accession>
<feature type="non-terminal residue" evidence="2">
    <location>
        <position position="1"/>
    </location>
</feature>
<dbReference type="RefSeq" id="WP_002107384.1">
    <property type="nucleotide sequence ID" value="NZ_JH792001.1"/>
</dbReference>
<organism evidence="2 3">
    <name type="scientific">Bacillus cereus BAG5X1-1</name>
    <dbReference type="NCBI Taxonomy" id="1053189"/>
    <lineage>
        <taxon>Bacteria</taxon>
        <taxon>Bacillati</taxon>
        <taxon>Bacillota</taxon>
        <taxon>Bacilli</taxon>
        <taxon>Bacillales</taxon>
        <taxon>Bacillaceae</taxon>
        <taxon>Bacillus</taxon>
        <taxon>Bacillus cereus group</taxon>
    </lineage>
</organism>
<reference evidence="2 3" key="1">
    <citation type="submission" date="2012-04" db="EMBL/GenBank/DDBJ databases">
        <title>The Genome Sequence of Bacillus cereus BAG5X1-1.</title>
        <authorList>
            <consortium name="The Broad Institute Genome Sequencing Platform"/>
            <consortium name="The Broad Institute Genome Sequencing Center for Infectious Disease"/>
            <person name="Feldgarden M."/>
            <person name="Van der Auwera G.A."/>
            <person name="Mahillon J."/>
            <person name="Duprez V."/>
            <person name="Timmery S."/>
            <person name="Mattelet C."/>
            <person name="Dierick K."/>
            <person name="Sun M."/>
            <person name="Yu Z."/>
            <person name="Zhu L."/>
            <person name="Hu X."/>
            <person name="Shank E.B."/>
            <person name="Swiecicka I."/>
            <person name="Hansen B.M."/>
            <person name="Andrup L."/>
            <person name="Young S.K."/>
            <person name="Zeng Q."/>
            <person name="Gargeya S."/>
            <person name="Fitzgerald M."/>
            <person name="Haas B."/>
            <person name="Abouelleil A."/>
            <person name="Alvarado L."/>
            <person name="Arachchi H.M."/>
            <person name="Berlin A."/>
            <person name="Chapman S.B."/>
            <person name="Goldberg J."/>
            <person name="Griggs A."/>
            <person name="Gujja S."/>
            <person name="Hansen M."/>
            <person name="Howarth C."/>
            <person name="Imamovic A."/>
            <person name="Larimer J."/>
            <person name="McCowen C."/>
            <person name="Montmayeur A."/>
            <person name="Murphy C."/>
            <person name="Neiman D."/>
            <person name="Pearson M."/>
            <person name="Priest M."/>
            <person name="Roberts A."/>
            <person name="Saif S."/>
            <person name="Shea T."/>
            <person name="Sisk P."/>
            <person name="Sykes S."/>
            <person name="Wortman J."/>
            <person name="Nusbaum C."/>
            <person name="Birren B."/>
        </authorList>
    </citation>
    <scope>NUCLEOTIDE SEQUENCE [LARGE SCALE GENOMIC DNA]</scope>
    <source>
        <strain evidence="2 3">BAG5X1-1</strain>
    </source>
</reference>
<feature type="compositionally biased region" description="Polar residues" evidence="1">
    <location>
        <begin position="7"/>
        <end position="17"/>
    </location>
</feature>
<name>J7WVN4_BACCE</name>
<feature type="compositionally biased region" description="Polar residues" evidence="1">
    <location>
        <begin position="31"/>
        <end position="64"/>
    </location>
</feature>
<sequence>SVRADAQTVQREVNVQDSVRGAGAVNESVRADSQTVQREVNVQDSVKENSNSKFRQRGSSNNRVDSLRRR</sequence>
<proteinExistence type="predicted"/>
<evidence type="ECO:0000313" key="2">
    <source>
        <dbReference type="EMBL" id="EJQ35998.1"/>
    </source>
</evidence>
<comment type="caution">
    <text evidence="2">The sequence shown here is derived from an EMBL/GenBank/DDBJ whole genome shotgun (WGS) entry which is preliminary data.</text>
</comment>
<dbReference type="AlphaFoldDB" id="J7WVN4"/>
<dbReference type="Proteomes" id="UP000006600">
    <property type="component" value="Unassembled WGS sequence"/>
</dbReference>
<dbReference type="EMBL" id="AHDJ01000073">
    <property type="protein sequence ID" value="EJQ35998.1"/>
    <property type="molecule type" value="Genomic_DNA"/>
</dbReference>
<dbReference type="HOGENOM" id="CLU_130702_1_0_9"/>
<evidence type="ECO:0000313" key="3">
    <source>
        <dbReference type="Proteomes" id="UP000006600"/>
    </source>
</evidence>
<protein>
    <submittedName>
        <fullName evidence="2">Uncharacterized protein</fullName>
    </submittedName>
</protein>
<feature type="region of interest" description="Disordered" evidence="1">
    <location>
        <begin position="1"/>
        <end position="70"/>
    </location>
</feature>
<dbReference type="PATRIC" id="fig|1053189.3.peg.5576"/>
<gene>
    <name evidence="2" type="ORF">IEE_05474</name>
</gene>